<evidence type="ECO:0000313" key="3">
    <source>
        <dbReference type="Proteomes" id="UP000230750"/>
    </source>
</evidence>
<dbReference type="GO" id="GO:0004725">
    <property type="term" value="F:protein tyrosine phosphatase activity"/>
    <property type="evidence" value="ECO:0007669"/>
    <property type="project" value="InterPro"/>
</dbReference>
<dbReference type="AlphaFoldDB" id="A0A2G8KE71"/>
<dbReference type="InterPro" id="IPR000242">
    <property type="entry name" value="PTP_cat"/>
</dbReference>
<reference evidence="2 3" key="1">
    <citation type="journal article" date="2017" name="PLoS Biol.">
        <title>The sea cucumber genome provides insights into morphological evolution and visceral regeneration.</title>
        <authorList>
            <person name="Zhang X."/>
            <person name="Sun L."/>
            <person name="Yuan J."/>
            <person name="Sun Y."/>
            <person name="Gao Y."/>
            <person name="Zhang L."/>
            <person name="Li S."/>
            <person name="Dai H."/>
            <person name="Hamel J.F."/>
            <person name="Liu C."/>
            <person name="Yu Y."/>
            <person name="Liu S."/>
            <person name="Lin W."/>
            <person name="Guo K."/>
            <person name="Jin S."/>
            <person name="Xu P."/>
            <person name="Storey K.B."/>
            <person name="Huan P."/>
            <person name="Zhang T."/>
            <person name="Zhou Y."/>
            <person name="Zhang J."/>
            <person name="Lin C."/>
            <person name="Li X."/>
            <person name="Xing L."/>
            <person name="Huo D."/>
            <person name="Sun M."/>
            <person name="Wang L."/>
            <person name="Mercier A."/>
            <person name="Li F."/>
            <person name="Yang H."/>
            <person name="Xiang J."/>
        </authorList>
    </citation>
    <scope>NUCLEOTIDE SEQUENCE [LARGE SCALE GENOMIC DNA]</scope>
    <source>
        <strain evidence="2">Shaxun</strain>
        <tissue evidence="2">Muscle</tissue>
    </source>
</reference>
<evidence type="ECO:0000259" key="1">
    <source>
        <dbReference type="PROSITE" id="PS50055"/>
    </source>
</evidence>
<sequence length="217" mass="25430">MIWQQDVRTLVMLDEDVYSYWPRKVKTSEVFGEMNVFLQEATNHQTYTNRKLKIISDIHDDKILNVHQLQFHGWPQGGVPEDYTNLIDFIKQVKMKQEQTKMSPLLIHCRCSIYILRHLAAGSATPEKTRTLTEEFKGMDDQTLKRKAVQEFSALTKIQKLTMPQQQQMGESQENAYKNRFPEIIPCMYKAFNQWHAQRGKARGTLVPPPIVCCWKI</sequence>
<dbReference type="InterPro" id="IPR029021">
    <property type="entry name" value="Prot-tyrosine_phosphatase-like"/>
</dbReference>
<feature type="domain" description="Tyrosine-protein phosphatase" evidence="1">
    <location>
        <begin position="1"/>
        <end position="109"/>
    </location>
</feature>
<dbReference type="PANTHER" id="PTHR19134:SF449">
    <property type="entry name" value="TYROSINE-PROTEIN PHOSPHATASE 1"/>
    <property type="match status" value="1"/>
</dbReference>
<accession>A0A2G8KE71</accession>
<dbReference type="EMBL" id="MRZV01000653">
    <property type="protein sequence ID" value="PIK46301.1"/>
    <property type="molecule type" value="Genomic_DNA"/>
</dbReference>
<dbReference type="CDD" id="cd00047">
    <property type="entry name" value="PTPc"/>
    <property type="match status" value="1"/>
</dbReference>
<dbReference type="Proteomes" id="UP000230750">
    <property type="component" value="Unassembled WGS sequence"/>
</dbReference>
<dbReference type="Pfam" id="PF00102">
    <property type="entry name" value="Y_phosphatase"/>
    <property type="match status" value="1"/>
</dbReference>
<dbReference type="SUPFAM" id="SSF52799">
    <property type="entry name" value="(Phosphotyrosine protein) phosphatases II"/>
    <property type="match status" value="1"/>
</dbReference>
<dbReference type="PANTHER" id="PTHR19134">
    <property type="entry name" value="RECEPTOR-TYPE TYROSINE-PROTEIN PHOSPHATASE"/>
    <property type="match status" value="1"/>
</dbReference>
<protein>
    <submittedName>
        <fullName evidence="2">AmPTPR4b</fullName>
    </submittedName>
</protein>
<dbReference type="STRING" id="307972.A0A2G8KE71"/>
<dbReference type="Gene3D" id="3.90.190.10">
    <property type="entry name" value="Protein tyrosine phosphatase superfamily"/>
    <property type="match status" value="1"/>
</dbReference>
<dbReference type="OrthoDB" id="6144703at2759"/>
<evidence type="ECO:0000313" key="2">
    <source>
        <dbReference type="EMBL" id="PIK46301.1"/>
    </source>
</evidence>
<comment type="caution">
    <text evidence="2">The sequence shown here is derived from an EMBL/GenBank/DDBJ whole genome shotgun (WGS) entry which is preliminary data.</text>
</comment>
<keyword evidence="3" id="KW-1185">Reference proteome</keyword>
<gene>
    <name evidence="2" type="ORF">BSL78_16833</name>
</gene>
<name>A0A2G8KE71_STIJA</name>
<proteinExistence type="predicted"/>
<dbReference type="PROSITE" id="PS50055">
    <property type="entry name" value="TYR_PHOSPHATASE_PTP"/>
    <property type="match status" value="1"/>
</dbReference>
<organism evidence="2 3">
    <name type="scientific">Stichopus japonicus</name>
    <name type="common">Sea cucumber</name>
    <dbReference type="NCBI Taxonomy" id="307972"/>
    <lineage>
        <taxon>Eukaryota</taxon>
        <taxon>Metazoa</taxon>
        <taxon>Echinodermata</taxon>
        <taxon>Eleutherozoa</taxon>
        <taxon>Echinozoa</taxon>
        <taxon>Holothuroidea</taxon>
        <taxon>Aspidochirotacea</taxon>
        <taxon>Aspidochirotida</taxon>
        <taxon>Stichopodidae</taxon>
        <taxon>Apostichopus</taxon>
    </lineage>
</organism>
<dbReference type="InterPro" id="IPR050348">
    <property type="entry name" value="Protein-Tyr_Phosphatase"/>
</dbReference>